<dbReference type="Gene3D" id="2.170.130.10">
    <property type="entry name" value="TonB-dependent receptor, plug domain"/>
    <property type="match status" value="1"/>
</dbReference>
<dbReference type="InterPro" id="IPR012910">
    <property type="entry name" value="Plug_dom"/>
</dbReference>
<sequence>MKKILSTIGLVSGCLVFSAIHSQVQAQTRTVTGTVNNGEKPISGVVITQEGSSQMTTTTETGTFSLQIAGENPILIFRHPEYGERRITTDGKSTFTVALTEKVKSIEEVVLNAGYYNVKAKESTGSISKVSAKDIENQPVNNVLSAVQGRMAGVSIVQNSGTPGGGYDVQIRGRNSLRTNAIGGYNANTPLYVIDGIPVPAGNDFKFGMSAAILPSQETNPLNVINPNDIESFEVLKDADATAIYGSRGANGVVLVTTKKGKKGRTAVSLNVAQGLADVGKMPQMMNTEQYISLRKQAFANDGITKYPVNAYDINGTWDINRYTDWQKYMVGGYAEQNSTRLNIQGGTESTQFSINAGHDEQGTVFPGNYKYKRNTVGVNLSHQSADKKLKLNLSSYYTTQNNLLPPTDFSRVYSSLTPNAPALYTSLGVLNWEKSTFTNPMAAATQRYKSTAKQLMATINITYQIGEGLELKLNSGYTDAQSKENQLFPKTFYDPANNIGSDKSALRLGNTLQNSWILEPQFNWDKKWGEHHVQALVGGTFQEQTGEGTAIYASNFPSDEMIENIGSAANIVVSSSDNFVYKYMSVYGRLNYQYKGRYIVNVTSRRDGSSRFGPNNKFGNFGAIGAAWLFDDEVFLEEVKWLSTGKLRGSYGSVGSDLIGNYQYYDTYENTGISYDGVPGMTPSRLYNPNFSWEVTRKLELGIDLGFFEDRLTTSVGWYRNRSSSQLVGIPLPMSTGFSSIQANLNAIVENRGWEFTLQSENVKKINFKWTTSLNLSIPKNTLIDFPNLRGSTYANTFAIGQSTTMKKLYHYLGVDPITGIYRFEDVNGDGKLDINDRTVIKNIGVQWYGGLQNSLDYKSWNLQLLMQVSKQTRENILSSVANLGTMGNYPAIFTDYWTPEHTDATYQQPTSGSKSTLTTANANFRLSDATVDDSYYIRVKNVSVKYLLPELGNSKLKASVYLEGQNLWTWTNYKGTDPEFNTLGYTPMLRVWSFGINLNF</sequence>
<keyword evidence="2 7" id="KW-0813">Transport</keyword>
<dbReference type="SUPFAM" id="SSF56935">
    <property type="entry name" value="Porins"/>
    <property type="match status" value="1"/>
</dbReference>
<feature type="chain" id="PRO_5046094633" evidence="8">
    <location>
        <begin position="27"/>
        <end position="1002"/>
    </location>
</feature>
<evidence type="ECO:0000256" key="8">
    <source>
        <dbReference type="SAM" id="SignalP"/>
    </source>
</evidence>
<comment type="similarity">
    <text evidence="7">Belongs to the TonB-dependent receptor family.</text>
</comment>
<dbReference type="InterPro" id="IPR039426">
    <property type="entry name" value="TonB-dep_rcpt-like"/>
</dbReference>
<keyword evidence="3 7" id="KW-1134">Transmembrane beta strand</keyword>
<dbReference type="SUPFAM" id="SSF49464">
    <property type="entry name" value="Carboxypeptidase regulatory domain-like"/>
    <property type="match status" value="1"/>
</dbReference>
<dbReference type="Pfam" id="PF07715">
    <property type="entry name" value="Plug"/>
    <property type="match status" value="1"/>
</dbReference>
<evidence type="ECO:0000256" key="1">
    <source>
        <dbReference type="ARBA" id="ARBA00004571"/>
    </source>
</evidence>
<evidence type="ECO:0000313" key="11">
    <source>
        <dbReference type="Proteomes" id="UP001241656"/>
    </source>
</evidence>
<feature type="signal peptide" evidence="8">
    <location>
        <begin position="1"/>
        <end position="26"/>
    </location>
</feature>
<dbReference type="Gene3D" id="2.40.170.20">
    <property type="entry name" value="TonB-dependent receptor, beta-barrel domain"/>
    <property type="match status" value="1"/>
</dbReference>
<protein>
    <submittedName>
        <fullName evidence="10">SusC/RagA family TonB-linked outer membrane protein</fullName>
    </submittedName>
</protein>
<evidence type="ECO:0000256" key="7">
    <source>
        <dbReference type="PROSITE-ProRule" id="PRU01360"/>
    </source>
</evidence>
<dbReference type="Proteomes" id="UP001241656">
    <property type="component" value="Chromosome"/>
</dbReference>
<keyword evidence="5 7" id="KW-0472">Membrane</keyword>
<dbReference type="InterPro" id="IPR037066">
    <property type="entry name" value="Plug_dom_sf"/>
</dbReference>
<reference evidence="10 11" key="1">
    <citation type="submission" date="2023-05" db="EMBL/GenBank/DDBJ databases">
        <title>Genomic insight into Chryseobacterium sp. wdc7 isolated forest soil (Gotjawal).</title>
        <authorList>
            <person name="Park S.-J."/>
        </authorList>
    </citation>
    <scope>NUCLEOTIDE SEQUENCE [LARGE SCALE GENOMIC DNA]</scope>
    <source>
        <strain evidence="11">wdc7</strain>
    </source>
</reference>
<dbReference type="InterPro" id="IPR008969">
    <property type="entry name" value="CarboxyPept-like_regulatory"/>
</dbReference>
<dbReference type="InterPro" id="IPR023996">
    <property type="entry name" value="TonB-dep_OMP_SusC/RagA"/>
</dbReference>
<keyword evidence="11" id="KW-1185">Reference proteome</keyword>
<organism evidence="10 11">
    <name type="scientific">Chryseobacterium gotjawalense</name>
    <dbReference type="NCBI Taxonomy" id="3042315"/>
    <lineage>
        <taxon>Bacteria</taxon>
        <taxon>Pseudomonadati</taxon>
        <taxon>Bacteroidota</taxon>
        <taxon>Flavobacteriia</taxon>
        <taxon>Flavobacteriales</taxon>
        <taxon>Weeksellaceae</taxon>
        <taxon>Chryseobacterium group</taxon>
        <taxon>Chryseobacterium</taxon>
    </lineage>
</organism>
<accession>A0ABY8RCT2</accession>
<evidence type="ECO:0000256" key="5">
    <source>
        <dbReference type="ARBA" id="ARBA00023136"/>
    </source>
</evidence>
<evidence type="ECO:0000313" key="10">
    <source>
        <dbReference type="EMBL" id="WHF51791.1"/>
    </source>
</evidence>
<comment type="subcellular location">
    <subcellularLocation>
        <location evidence="1 7">Cell outer membrane</location>
        <topology evidence="1 7">Multi-pass membrane protein</topology>
    </subcellularLocation>
</comment>
<dbReference type="InterPro" id="IPR036942">
    <property type="entry name" value="Beta-barrel_TonB_sf"/>
</dbReference>
<evidence type="ECO:0000256" key="6">
    <source>
        <dbReference type="ARBA" id="ARBA00023237"/>
    </source>
</evidence>
<evidence type="ECO:0000256" key="4">
    <source>
        <dbReference type="ARBA" id="ARBA00022692"/>
    </source>
</evidence>
<dbReference type="InterPro" id="IPR023997">
    <property type="entry name" value="TonB-dep_OMP_SusC/RagA_CS"/>
</dbReference>
<dbReference type="NCBIfam" id="TIGR04056">
    <property type="entry name" value="OMP_RagA_SusC"/>
    <property type="match status" value="1"/>
</dbReference>
<evidence type="ECO:0000256" key="2">
    <source>
        <dbReference type="ARBA" id="ARBA00022448"/>
    </source>
</evidence>
<dbReference type="RefSeq" id="WP_282905115.1">
    <property type="nucleotide sequence ID" value="NZ_CP124855.1"/>
</dbReference>
<evidence type="ECO:0000259" key="9">
    <source>
        <dbReference type="Pfam" id="PF07715"/>
    </source>
</evidence>
<keyword evidence="8" id="KW-0732">Signal</keyword>
<dbReference type="NCBIfam" id="TIGR04057">
    <property type="entry name" value="SusC_RagA_signa"/>
    <property type="match status" value="1"/>
</dbReference>
<dbReference type="PROSITE" id="PS52016">
    <property type="entry name" value="TONB_DEPENDENT_REC_3"/>
    <property type="match status" value="1"/>
</dbReference>
<name>A0ABY8RCT2_9FLAO</name>
<keyword evidence="6 7" id="KW-0998">Cell outer membrane</keyword>
<evidence type="ECO:0000256" key="3">
    <source>
        <dbReference type="ARBA" id="ARBA00022452"/>
    </source>
</evidence>
<keyword evidence="4 7" id="KW-0812">Transmembrane</keyword>
<proteinExistence type="inferred from homology"/>
<dbReference type="EMBL" id="CP124855">
    <property type="protein sequence ID" value="WHF51791.1"/>
    <property type="molecule type" value="Genomic_DNA"/>
</dbReference>
<gene>
    <name evidence="10" type="ORF">QGN23_00590</name>
</gene>
<feature type="domain" description="TonB-dependent receptor plug" evidence="9">
    <location>
        <begin position="120"/>
        <end position="253"/>
    </location>
</feature>